<dbReference type="eggNOG" id="ENOG502Z7NU">
    <property type="taxonomic scope" value="Bacteria"/>
</dbReference>
<keyword evidence="2" id="KW-1185">Reference proteome</keyword>
<evidence type="ECO:0000313" key="2">
    <source>
        <dbReference type="Proteomes" id="UP000001953"/>
    </source>
</evidence>
<evidence type="ECO:0000313" key="1">
    <source>
        <dbReference type="EMBL" id="ABE62004.1"/>
    </source>
</evidence>
<name>Q1QP43_NITHX</name>
<dbReference type="Proteomes" id="UP000001953">
    <property type="component" value="Chromosome"/>
</dbReference>
<dbReference type="HOGENOM" id="CLU_019026_0_0_5"/>
<reference evidence="1 2" key="1">
    <citation type="submission" date="2006-03" db="EMBL/GenBank/DDBJ databases">
        <title>Complete sequence of chromosome of Nitrobacter hamburgensis X14.</title>
        <authorList>
            <consortium name="US DOE Joint Genome Institute"/>
            <person name="Copeland A."/>
            <person name="Lucas S."/>
            <person name="Lapidus A."/>
            <person name="Barry K."/>
            <person name="Detter J.C."/>
            <person name="Glavina del Rio T."/>
            <person name="Hammon N."/>
            <person name="Israni S."/>
            <person name="Dalin E."/>
            <person name="Tice H."/>
            <person name="Pitluck S."/>
            <person name="Chain P."/>
            <person name="Malfatti S."/>
            <person name="Shin M."/>
            <person name="Vergez L."/>
            <person name="Schmutz J."/>
            <person name="Larimer F."/>
            <person name="Land M."/>
            <person name="Hauser L."/>
            <person name="Kyrpides N."/>
            <person name="Ivanova N."/>
            <person name="Ward B."/>
            <person name="Arp D."/>
            <person name="Klotz M."/>
            <person name="Stein L."/>
            <person name="O'Mullan G."/>
            <person name="Starkenburg S."/>
            <person name="Sayavedra L."/>
            <person name="Poret-Peterson A.T."/>
            <person name="Gentry M.E."/>
            <person name="Bruce D."/>
            <person name="Richardson P."/>
        </authorList>
    </citation>
    <scope>NUCLEOTIDE SEQUENCE [LARGE SCALE GENOMIC DNA]</scope>
    <source>
        <strain evidence="2">DSM 10229 / NCIMB 13809 / X14</strain>
    </source>
</reference>
<dbReference type="EMBL" id="CP000319">
    <property type="protein sequence ID" value="ABE62004.1"/>
    <property type="molecule type" value="Genomic_DNA"/>
</dbReference>
<accession>Q1QP43</accession>
<proteinExistence type="predicted"/>
<dbReference type="AlphaFoldDB" id="Q1QP43"/>
<sequence>MGAAQSNLSDPKFGYDLVVAVTQASINATMKQFLAGLTAPEVVSCYVYDQNNNLIPISYADLKARAKGADPFQVLAGADPNSNQDLINLTNANFAGGFKARLGLPDVAPGKLPPIMTLSRGTNAPVLFNLLCAEFQITGFEYGPRGRASWINQSQPTGAASPWYFSANVALNTSAVDVSNPPAQATSAVKDRINDLRQSVGANAFSVQQLFLALDTAILQSQPTIVGIPAGWAVWELISSVFLDAYMKQMRVNGTPVLGYSVTVNRPDRSKLQLGAISYETCTLLDGSSNPIANPTPAQQAAATFNYLGTTGTVPPTATLFPWNWVEEGEVASFSGVQSVRRDIFVNFFAGLLNQDIGRLCQQTKVSLSHSGDDYHIRYSSSDAPDPKTFQPVKVGARAPDGFTEVLSLTYDHKSHDDSEAADHLSSIHGDFNYMLAGSVALKDNVIRLIIHAAAWMKFNHHEAGINYDDLPGKNYYDKTLTVTFQISVTDTGELKVTKMSSMDDKSAGWDFHGKGIIGTFGFENNLRKGLTSVEANLASRLDDKFASYESEVTNEINSQKGWVFPGSSTFVFKNVAFSAYQDLVAQLTYAAP</sequence>
<dbReference type="RefSeq" id="WP_011509697.1">
    <property type="nucleotide sequence ID" value="NC_007964.1"/>
</dbReference>
<gene>
    <name evidence="1" type="ordered locus">Nham_1160</name>
</gene>
<dbReference type="KEGG" id="nha:Nham_1160"/>
<protein>
    <submittedName>
        <fullName evidence="1">Uncharacterized protein</fullName>
    </submittedName>
</protein>
<dbReference type="OrthoDB" id="612827at2"/>
<organism evidence="1 2">
    <name type="scientific">Nitrobacter hamburgensis (strain DSM 10229 / NCIMB 13809 / X14)</name>
    <dbReference type="NCBI Taxonomy" id="323097"/>
    <lineage>
        <taxon>Bacteria</taxon>
        <taxon>Pseudomonadati</taxon>
        <taxon>Pseudomonadota</taxon>
        <taxon>Alphaproteobacteria</taxon>
        <taxon>Hyphomicrobiales</taxon>
        <taxon>Nitrobacteraceae</taxon>
        <taxon>Nitrobacter</taxon>
    </lineage>
</organism>